<dbReference type="STRING" id="1072256.CUTER_01845"/>
<keyword evidence="4" id="KW-1185">Reference proteome</keyword>
<dbReference type="GO" id="GO:0009313">
    <property type="term" value="P:oligosaccharide catabolic process"/>
    <property type="evidence" value="ECO:0007669"/>
    <property type="project" value="TreeGrafter"/>
</dbReference>
<protein>
    <submittedName>
        <fullName evidence="3">Glycosidase</fullName>
        <ecNumber evidence="3">3.2.1.1</ecNumber>
    </submittedName>
</protein>
<dbReference type="Gene3D" id="3.90.400.10">
    <property type="entry name" value="Oligo-1,6-glucosidase, Domain 2"/>
    <property type="match status" value="1"/>
</dbReference>
<dbReference type="InterPro" id="IPR045857">
    <property type="entry name" value="O16G_dom_2"/>
</dbReference>
<dbReference type="PANTHER" id="PTHR10357">
    <property type="entry name" value="ALPHA-AMYLASE FAMILY MEMBER"/>
    <property type="match status" value="1"/>
</dbReference>
<dbReference type="GO" id="GO:0004556">
    <property type="term" value="F:alpha-amylase activity"/>
    <property type="evidence" value="ECO:0007669"/>
    <property type="project" value="UniProtKB-EC"/>
</dbReference>
<dbReference type="Proteomes" id="UP000035548">
    <property type="component" value="Chromosome"/>
</dbReference>
<evidence type="ECO:0000313" key="4">
    <source>
        <dbReference type="Proteomes" id="UP000035548"/>
    </source>
</evidence>
<comment type="similarity">
    <text evidence="1">Belongs to the glycosyl hydrolase 13 family.</text>
</comment>
<reference evidence="4" key="2">
    <citation type="submission" date="2015-05" db="EMBL/GenBank/DDBJ databases">
        <title>Complete genome sequence of Corynebacterium uterequi DSM 45634, isolated from the uterus of a maiden mare.</title>
        <authorList>
            <person name="Ruckert C."/>
            <person name="Albersmeier A."/>
            <person name="Winkler A."/>
            <person name="Tauch A."/>
        </authorList>
    </citation>
    <scope>NUCLEOTIDE SEQUENCE [LARGE SCALE GENOMIC DNA]</scope>
    <source>
        <strain evidence="4">DSM 45634</strain>
    </source>
</reference>
<evidence type="ECO:0000313" key="3">
    <source>
        <dbReference type="EMBL" id="AKK10385.1"/>
    </source>
</evidence>
<proteinExistence type="inferred from homology"/>
<organism evidence="3 4">
    <name type="scientific">Corynebacterium uterequi</name>
    <dbReference type="NCBI Taxonomy" id="1072256"/>
    <lineage>
        <taxon>Bacteria</taxon>
        <taxon>Bacillati</taxon>
        <taxon>Actinomycetota</taxon>
        <taxon>Actinomycetes</taxon>
        <taxon>Mycobacteriales</taxon>
        <taxon>Corynebacteriaceae</taxon>
        <taxon>Corynebacterium</taxon>
    </lineage>
</organism>
<dbReference type="PANTHER" id="PTHR10357:SF179">
    <property type="entry name" value="NEUTRAL AND BASIC AMINO ACID TRANSPORT PROTEIN RBAT"/>
    <property type="match status" value="1"/>
</dbReference>
<keyword evidence="3" id="KW-0326">Glycosidase</keyword>
<dbReference type="SMART" id="SM00642">
    <property type="entry name" value="Aamy"/>
    <property type="match status" value="1"/>
</dbReference>
<sequence>MPFGGSGDGTLSAMCSTPTSPRYPRPSWLERAVFYQVYPQSFADSNGDGIGDLPGITAHLDYLATLGITAMWINPVFDSPFKDAGYDVRDYYQLAPRYGTDADLCTLLTEAHARGIKVLFDLVAGHTSEQHRWFIDSAQPERNAYSDRFIWTSHAFDNGDGMPFIGGETPRDATYVINFFKSQPALNFGYRERRRPWQQPTSAPGPTANREEMAAIIRYWLERGVDGFRVDMADSLVKNDGEDKRATIACWQDIFDRVRPDFPQAAFISEWGKPWQAREAGFDLDFYLDWRGNGYNLLARATEDALTRDGDVSYFNADSPTTAAVFFDAYLSQPEHLSFALISGNHDTPRLAPRLTEAERRLFFTFLLTMPGVPFIYYGDEIGMRYRDLPSLEGGYARTGSRGPMAWDHSTPDVYLPADRDPDAPSVAAALAAKDSLVHLVRELIALRANRPELQATPGVEVLRIDGKLVVYRRGDSVVAINAGRTSVAVDAAGRAVIFSVGEAPRSVADGADAAAVELPPLSAAIFA</sequence>
<reference evidence="3 4" key="1">
    <citation type="journal article" date="2015" name="Genome Announc.">
        <title>Virulence Factor Genes Detected in the Complete Genome Sequence of Corynebacterium uterequi DSM 45634, Isolated from the Uterus of a Maiden Mare.</title>
        <authorList>
            <person name="Ruckert C."/>
            <person name="Kriete M."/>
            <person name="Jaenicke S."/>
            <person name="Winkler A."/>
            <person name="Tauch A."/>
        </authorList>
    </citation>
    <scope>NUCLEOTIDE SEQUENCE [LARGE SCALE GENOMIC DNA]</scope>
    <source>
        <strain evidence="3 4">DSM 45634</strain>
    </source>
</reference>
<feature type="domain" description="Glycosyl hydrolase family 13 catalytic" evidence="2">
    <location>
        <begin position="36"/>
        <end position="402"/>
    </location>
</feature>
<dbReference type="InterPro" id="IPR006047">
    <property type="entry name" value="GH13_cat_dom"/>
</dbReference>
<dbReference type="EMBL" id="CP011546">
    <property type="protein sequence ID" value="AKK10385.1"/>
    <property type="molecule type" value="Genomic_DNA"/>
</dbReference>
<gene>
    <name evidence="3" type="ORF">CUTER_01845</name>
</gene>
<dbReference type="PATRIC" id="fig|1072256.5.peg.359"/>
<dbReference type="Pfam" id="PF00128">
    <property type="entry name" value="Alpha-amylase"/>
    <property type="match status" value="2"/>
</dbReference>
<dbReference type="KEGG" id="cut:CUTER_01845"/>
<dbReference type="EC" id="3.2.1.1" evidence="3"/>
<dbReference type="SUPFAM" id="SSF51445">
    <property type="entry name" value="(Trans)glycosidases"/>
    <property type="match status" value="1"/>
</dbReference>
<keyword evidence="3" id="KW-0378">Hydrolase</keyword>
<accession>A0A0G3HCG2</accession>
<dbReference type="InterPro" id="IPR017853">
    <property type="entry name" value="GH"/>
</dbReference>
<name>A0A0G3HCG2_9CORY</name>
<dbReference type="Gene3D" id="3.20.20.80">
    <property type="entry name" value="Glycosidases"/>
    <property type="match status" value="1"/>
</dbReference>
<dbReference type="GO" id="GO:0016853">
    <property type="term" value="F:isomerase activity"/>
    <property type="evidence" value="ECO:0007669"/>
    <property type="project" value="UniProtKB-KW"/>
</dbReference>
<dbReference type="AlphaFoldDB" id="A0A0G3HCG2"/>
<evidence type="ECO:0000256" key="1">
    <source>
        <dbReference type="ARBA" id="ARBA00008061"/>
    </source>
</evidence>
<evidence type="ECO:0000259" key="2">
    <source>
        <dbReference type="SMART" id="SM00642"/>
    </source>
</evidence>